<dbReference type="AlphaFoldDB" id="K5VPU1"/>
<evidence type="ECO:0008006" key="3">
    <source>
        <dbReference type="Google" id="ProtNLM"/>
    </source>
</evidence>
<feature type="non-terminal residue" evidence="1">
    <location>
        <position position="289"/>
    </location>
</feature>
<dbReference type="EMBL" id="JH930780">
    <property type="protein sequence ID" value="EKM48735.1"/>
    <property type="molecule type" value="Genomic_DNA"/>
</dbReference>
<sequence>MPHGRFVDKVLEEGSSATCSFSKLHLLLWGMTGMFHLHADHKHLPVRIFRAAEARMLDSALDFQGFTLWISAYTRSSSRAVDMVLSIMDLFGVNLDVGQFGQDDRTKATIAMLRALMADPRATATWLYVAPRMTPSKELSTLPQMPETSESGRAYIHTTKGRVLAFEAIGRGANIWRTDGAPRGEMTNSGYFIFWGKAALLVYEDKDERRSPLLPKGYDDRETWAIVVGRFENLNRNPVTWKIQGYNSATSAKPEGLYELTLMLVERHGYGLYHRVGMEREIDERKVAG</sequence>
<dbReference type="GeneID" id="18919313"/>
<dbReference type="OrthoDB" id="5303367at2759"/>
<dbReference type="InParanoid" id="K5VPU1"/>
<dbReference type="KEGG" id="pco:PHACADRAFT_266181"/>
<evidence type="ECO:0000313" key="1">
    <source>
        <dbReference type="EMBL" id="EKM48735.1"/>
    </source>
</evidence>
<proteinExistence type="predicted"/>
<organism evidence="1 2">
    <name type="scientific">Phanerochaete carnosa (strain HHB-10118-sp)</name>
    <name type="common">White-rot fungus</name>
    <name type="synonym">Peniophora carnosa</name>
    <dbReference type="NCBI Taxonomy" id="650164"/>
    <lineage>
        <taxon>Eukaryota</taxon>
        <taxon>Fungi</taxon>
        <taxon>Dikarya</taxon>
        <taxon>Basidiomycota</taxon>
        <taxon>Agaricomycotina</taxon>
        <taxon>Agaricomycetes</taxon>
        <taxon>Polyporales</taxon>
        <taxon>Phanerochaetaceae</taxon>
        <taxon>Phanerochaete</taxon>
    </lineage>
</organism>
<keyword evidence="2" id="KW-1185">Reference proteome</keyword>
<dbReference type="RefSeq" id="XP_007402712.1">
    <property type="nucleotide sequence ID" value="XM_007402650.1"/>
</dbReference>
<dbReference type="Proteomes" id="UP000008370">
    <property type="component" value="Unassembled WGS sequence"/>
</dbReference>
<name>K5VPU1_PHACS</name>
<reference evidence="1 2" key="1">
    <citation type="journal article" date="2012" name="BMC Genomics">
        <title>Comparative genomics of the white-rot fungi, Phanerochaete carnosa and P. chrysosporium, to elucidate the genetic basis of the distinct wood types they colonize.</title>
        <authorList>
            <person name="Suzuki H."/>
            <person name="MacDonald J."/>
            <person name="Syed K."/>
            <person name="Salamov A."/>
            <person name="Hori C."/>
            <person name="Aerts A."/>
            <person name="Henrissat B."/>
            <person name="Wiebenga A."/>
            <person name="vanKuyk P.A."/>
            <person name="Barry K."/>
            <person name="Lindquist E."/>
            <person name="LaButti K."/>
            <person name="Lapidus A."/>
            <person name="Lucas S."/>
            <person name="Coutinho P."/>
            <person name="Gong Y."/>
            <person name="Samejima M."/>
            <person name="Mahadevan R."/>
            <person name="Abou-Zaid M."/>
            <person name="de Vries R.P."/>
            <person name="Igarashi K."/>
            <person name="Yadav J.S."/>
            <person name="Grigoriev I.V."/>
            <person name="Master E.R."/>
        </authorList>
    </citation>
    <scope>NUCLEOTIDE SEQUENCE [LARGE SCALE GENOMIC DNA]</scope>
    <source>
        <strain evidence="1 2">HHB-10118-sp</strain>
    </source>
</reference>
<accession>K5VPU1</accession>
<dbReference type="HOGENOM" id="CLU_968236_0_0_1"/>
<protein>
    <recommendedName>
        <fullName evidence="3">Heterokaryon incompatibility domain-containing protein</fullName>
    </recommendedName>
</protein>
<evidence type="ECO:0000313" key="2">
    <source>
        <dbReference type="Proteomes" id="UP000008370"/>
    </source>
</evidence>
<gene>
    <name evidence="1" type="ORF">PHACADRAFT_266181</name>
</gene>